<evidence type="ECO:0000313" key="2">
    <source>
        <dbReference type="Proteomes" id="UP000230821"/>
    </source>
</evidence>
<protein>
    <submittedName>
        <fullName evidence="1">Uncharacterized protein</fullName>
    </submittedName>
</protein>
<dbReference type="Proteomes" id="UP000230821">
    <property type="component" value="Unassembled WGS sequence"/>
</dbReference>
<accession>A0A2G6KA29</accession>
<dbReference type="AlphaFoldDB" id="A0A2G6KA29"/>
<comment type="caution">
    <text evidence="1">The sequence shown here is derived from an EMBL/GenBank/DDBJ whole genome shotgun (WGS) entry which is preliminary data.</text>
</comment>
<name>A0A2G6KA29_9BACT</name>
<gene>
    <name evidence="1" type="ORF">CSA56_15205</name>
</gene>
<proteinExistence type="predicted"/>
<sequence>MIVQKRHTFWRGFMIVLVVCSIFTIGHSSVSKSLSENTATCMREGSYKFVHYRSLEHDPRCRFKGGKEVIQQSGYTVLTPTADGFTFFAGNDNRWQLTATCDGPEITQVNITLYNKCKHYYVTTSHSQADVTLENRVFRIHEYPLELTCGGPTTCNSLERWSLAAEIW</sequence>
<reference evidence="1 2" key="1">
    <citation type="submission" date="2017-10" db="EMBL/GenBank/DDBJ databases">
        <title>Novel microbial diversity and functional potential in the marine mammal oral microbiome.</title>
        <authorList>
            <person name="Dudek N.K."/>
            <person name="Sun C.L."/>
            <person name="Burstein D."/>
            <person name="Kantor R.S."/>
            <person name="Aliaga Goltsman D.S."/>
            <person name="Bik E.M."/>
            <person name="Thomas B.C."/>
            <person name="Banfield J.F."/>
            <person name="Relman D.A."/>
        </authorList>
    </citation>
    <scope>NUCLEOTIDE SEQUENCE [LARGE SCALE GENOMIC DNA]</scope>
    <source>
        <strain evidence="1">DOLJORAL78_47_16</strain>
    </source>
</reference>
<organism evidence="1 2">
    <name type="scientific">candidate division KSB3 bacterium</name>
    <dbReference type="NCBI Taxonomy" id="2044937"/>
    <lineage>
        <taxon>Bacteria</taxon>
        <taxon>candidate division KSB3</taxon>
    </lineage>
</organism>
<dbReference type="EMBL" id="PDSK01000112">
    <property type="protein sequence ID" value="PIE32548.1"/>
    <property type="molecule type" value="Genomic_DNA"/>
</dbReference>
<evidence type="ECO:0000313" key="1">
    <source>
        <dbReference type="EMBL" id="PIE32548.1"/>
    </source>
</evidence>